<sequence>MDPRRRSRQLVLLPSLAITGGIVVGFLVGWVAAWSIITSAGPTGSWSNLVGVLVGTLVGLIVDFLAWAALAGWASYRLFPPGRRATVVGWAATATLGAGIVLGVIVGSLVNRGVLADPFLSVVLLAPVVSVWVFRWWDRRLDAQAAAAAPTAPPAPAVDAAPGADDA</sequence>
<organism evidence="2">
    <name type="scientific">mine drainage metagenome</name>
    <dbReference type="NCBI Taxonomy" id="410659"/>
    <lineage>
        <taxon>unclassified sequences</taxon>
        <taxon>metagenomes</taxon>
        <taxon>ecological metagenomes</taxon>
    </lineage>
</organism>
<dbReference type="SUPFAM" id="SSF103473">
    <property type="entry name" value="MFS general substrate transporter"/>
    <property type="match status" value="1"/>
</dbReference>
<keyword evidence="1" id="KW-0812">Transmembrane</keyword>
<feature type="transmembrane region" description="Helical" evidence="1">
    <location>
        <begin position="85"/>
        <end position="106"/>
    </location>
</feature>
<evidence type="ECO:0000313" key="2">
    <source>
        <dbReference type="EMBL" id="OIQ85022.1"/>
    </source>
</evidence>
<accession>A0A1J5QN95</accession>
<dbReference type="InterPro" id="IPR036259">
    <property type="entry name" value="MFS_trans_sf"/>
</dbReference>
<feature type="transmembrane region" description="Helical" evidence="1">
    <location>
        <begin position="49"/>
        <end position="73"/>
    </location>
</feature>
<protein>
    <submittedName>
        <fullName evidence="2">Uncharacterized protein</fullName>
    </submittedName>
</protein>
<comment type="caution">
    <text evidence="2">The sequence shown here is derived from an EMBL/GenBank/DDBJ whole genome shotgun (WGS) entry which is preliminary data.</text>
</comment>
<evidence type="ECO:0000256" key="1">
    <source>
        <dbReference type="SAM" id="Phobius"/>
    </source>
</evidence>
<dbReference type="EMBL" id="MLJW01000574">
    <property type="protein sequence ID" value="OIQ85022.1"/>
    <property type="molecule type" value="Genomic_DNA"/>
</dbReference>
<feature type="transmembrane region" description="Helical" evidence="1">
    <location>
        <begin position="12"/>
        <end position="37"/>
    </location>
</feature>
<keyword evidence="1" id="KW-0472">Membrane</keyword>
<name>A0A1J5QN95_9ZZZZ</name>
<feature type="transmembrane region" description="Helical" evidence="1">
    <location>
        <begin position="118"/>
        <end position="137"/>
    </location>
</feature>
<gene>
    <name evidence="2" type="ORF">GALL_331460</name>
</gene>
<reference evidence="2" key="1">
    <citation type="submission" date="2016-10" db="EMBL/GenBank/DDBJ databases">
        <title>Sequence of Gallionella enrichment culture.</title>
        <authorList>
            <person name="Poehlein A."/>
            <person name="Muehling M."/>
            <person name="Daniel R."/>
        </authorList>
    </citation>
    <scope>NUCLEOTIDE SEQUENCE</scope>
</reference>
<dbReference type="AlphaFoldDB" id="A0A1J5QN95"/>
<keyword evidence="1" id="KW-1133">Transmembrane helix</keyword>
<proteinExistence type="predicted"/>